<organism evidence="1 2">
    <name type="scientific">Trachymyrmex cornetzi</name>
    <dbReference type="NCBI Taxonomy" id="471704"/>
    <lineage>
        <taxon>Eukaryota</taxon>
        <taxon>Metazoa</taxon>
        <taxon>Ecdysozoa</taxon>
        <taxon>Arthropoda</taxon>
        <taxon>Hexapoda</taxon>
        <taxon>Insecta</taxon>
        <taxon>Pterygota</taxon>
        <taxon>Neoptera</taxon>
        <taxon>Endopterygota</taxon>
        <taxon>Hymenoptera</taxon>
        <taxon>Apocrita</taxon>
        <taxon>Aculeata</taxon>
        <taxon>Formicoidea</taxon>
        <taxon>Formicidae</taxon>
        <taxon>Myrmicinae</taxon>
        <taxon>Trachymyrmex</taxon>
    </lineage>
</organism>
<dbReference type="AlphaFoldDB" id="A0A151JQ22"/>
<evidence type="ECO:0000313" key="2">
    <source>
        <dbReference type="Proteomes" id="UP000078492"/>
    </source>
</evidence>
<accession>A0A151JQ22</accession>
<sequence length="572" mass="65431">MIINPLNVVRLLLAPVSSIYLTKTPVTEAEIELKENIQKLLLDSIFHYNGLKVTEETYLNYQEPYKLHNSEIIEDDEEAWSEDNLNSHPQCSNDDADFDSSYKRRAVEYWRNWDINEKNKNKRNRPLKLVQNKFRRVRIISRKIMKSVTRRTIEDSVELQNTANGFLKTVKPFIEQFGSENVFNSDQSGFQLEIHSGRSLSNEGVKKVEYVVQSISSTIHSYTIQSILSCNGNLLLQKNILPDGTTMIILKGTTRKIQPLDVYGFCRNLIFDPMHDILCGIGPMILKLVLTCYVMELKFFNVENFNDRLVSFQYGFVERKNKPSANFNERILNQKGNTLNQKAMQIWCLLCSFPFLISDWVPKADEHLQKKSFFLLNENDLKSMGLRMGPMKEENFKIFLRLFFSGENGEITIPPDFPMVLETATEMEGPSSSNNAVSNIEESKIPKNCFSRFKTVHDTLLRHPQGADILKACIDGIFTEDDRRSLVRIVTSELVKVHGDNYYPPEEAKIALAENVVKEFPKLRDQTTNGHSFIFGAGPSMFAATVDCSACRSDDTFEPPNPPLSVPEAIDT</sequence>
<gene>
    <name evidence="1" type="ORF">ALC57_01226</name>
</gene>
<evidence type="ECO:0000313" key="1">
    <source>
        <dbReference type="EMBL" id="KYN29333.1"/>
    </source>
</evidence>
<name>A0A151JQ22_9HYME</name>
<dbReference type="EMBL" id="KQ978674">
    <property type="protein sequence ID" value="KYN29333.1"/>
    <property type="molecule type" value="Genomic_DNA"/>
</dbReference>
<proteinExistence type="predicted"/>
<protein>
    <submittedName>
        <fullName evidence="1">Uncharacterized protein</fullName>
    </submittedName>
</protein>
<keyword evidence="2" id="KW-1185">Reference proteome</keyword>
<reference evidence="1 2" key="1">
    <citation type="submission" date="2015-09" db="EMBL/GenBank/DDBJ databases">
        <title>Trachymyrmex cornetzi WGS genome.</title>
        <authorList>
            <person name="Nygaard S."/>
            <person name="Hu H."/>
            <person name="Boomsma J."/>
            <person name="Zhang G."/>
        </authorList>
    </citation>
    <scope>NUCLEOTIDE SEQUENCE [LARGE SCALE GENOMIC DNA]</scope>
    <source>
        <strain evidence="1">Tcor2-1</strain>
        <tissue evidence="1">Whole body</tissue>
    </source>
</reference>
<dbReference type="Proteomes" id="UP000078492">
    <property type="component" value="Unassembled WGS sequence"/>
</dbReference>